<feature type="domain" description="Nephrocystin 3-like N-terminal" evidence="2">
    <location>
        <begin position="73"/>
        <end position="227"/>
    </location>
</feature>
<dbReference type="Gene3D" id="3.40.50.300">
    <property type="entry name" value="P-loop containing nucleotide triphosphate hydrolases"/>
    <property type="match status" value="1"/>
</dbReference>
<keyword evidence="4" id="KW-1185">Reference proteome</keyword>
<sequence>MWGRLIEKKFDLLASQAAQEQQVATKATGALLRRFYKSRKRQDVLEQQERFLHLLSPRQGQINAIWRRERKRGTTNWVLDTPQYKSWKTATQPVLRVTGHLGCGKTVALANIISDLAMDNIKCGGFICKRDDPSTLQGVTILGSIAYQLVQSIAVYQDWEALFQSSANILGGSMTVSSIIQLLQNLLPQSKTFHIVLDGLQECAKEEVEVVLEAISNLRKSHRVSVCFSTTLDGLSVELTEDHLGTANVLSLNDSHRDSEIKEYIRREVKRRNAVRQPPLNSELENLVIEQLTLGAQGMYLWVSLHLETIFPPYNDGILTDDEQLNVALIVQPGNLMWDGTKLPRSSKQVVACCGGGLLQVDEEDGCVRFIHHSVVSHMGSLRVGMDGRQLARSWIVDAETFMGCVCVTYLNFPDFDRPHLTQEDGPIIDVLWRTLVNNRPPHVLIPWDKSSDPTDDIEGMLDYAIRHSHAYLYRFMMSPSFILATYCLVLLLNDVMEDEDSSMLVRSQKLQENTDALEMARNFEEIKAENVTDRLWELVETGCSSIHIFFFRGAHKAIAAALGVLAMRLPLQEIPGNENTNSARDAFWRCLDALSKNGDESAFQSFWDYRFAVVNWEGEAQLLELLAFRYALLHNNFNLARRIATNCAVEYAIVAKAVEEAKLQAKSMIHPKLLLGLLKEPTSYVMEQELAEDPTLAAFRTYMVNKEYDKALDTIQGHTRPRVIGSFNRKLISRIRMLQQRMVLRWVIEHRCEKVFQRLAFLRQAVLDWPTVLIYAITTYAHAGPPNDEDCESERQIFFMLLEVVKEVDPKGNRTMGSEGTLDVDPGWTALHAAALWQPFAVEALLDTWPDIVNPSTRLGLTPLVVALCGPLEAKDAFVAVNALLHAGAYTGALLAFPYLSPLDISIAYRPHRISRLLIEFGATRAGLVKGTQDLAVHTLVKTIALLESRVAFEGNSTEWAEHTRGVTSLEEYYRVGSSAWMFHVASRWPGMSVSPS</sequence>
<dbReference type="PANTHER" id="PTHR10039:SF10">
    <property type="entry name" value="NACHT DOMAIN-CONTAINING PROTEIN"/>
    <property type="match status" value="1"/>
</dbReference>
<dbReference type="EMBL" id="JAVLET010000001">
    <property type="protein sequence ID" value="KAL0475587.1"/>
    <property type="molecule type" value="Genomic_DNA"/>
</dbReference>
<dbReference type="SUPFAM" id="SSF48403">
    <property type="entry name" value="Ankyrin repeat"/>
    <property type="match status" value="1"/>
</dbReference>
<dbReference type="InterPro" id="IPR027417">
    <property type="entry name" value="P-loop_NTPase"/>
</dbReference>
<comment type="caution">
    <text evidence="3">The sequence shown here is derived from an EMBL/GenBank/DDBJ whole genome shotgun (WGS) entry which is preliminary data.</text>
</comment>
<keyword evidence="1" id="KW-0677">Repeat</keyword>
<dbReference type="Proteomes" id="UP001451303">
    <property type="component" value="Unassembled WGS sequence"/>
</dbReference>
<evidence type="ECO:0000313" key="3">
    <source>
        <dbReference type="EMBL" id="KAL0475587.1"/>
    </source>
</evidence>
<dbReference type="SUPFAM" id="SSF52540">
    <property type="entry name" value="P-loop containing nucleoside triphosphate hydrolases"/>
    <property type="match status" value="1"/>
</dbReference>
<evidence type="ECO:0000313" key="4">
    <source>
        <dbReference type="Proteomes" id="UP001451303"/>
    </source>
</evidence>
<dbReference type="Pfam" id="PF24883">
    <property type="entry name" value="NPHP3_N"/>
    <property type="match status" value="1"/>
</dbReference>
<accession>A0ABR3DT91</accession>
<evidence type="ECO:0000259" key="2">
    <source>
        <dbReference type="Pfam" id="PF24883"/>
    </source>
</evidence>
<dbReference type="PANTHER" id="PTHR10039">
    <property type="entry name" value="AMELOGENIN"/>
    <property type="match status" value="1"/>
</dbReference>
<proteinExistence type="predicted"/>
<protein>
    <recommendedName>
        <fullName evidence="2">Nephrocystin 3-like N-terminal domain-containing protein</fullName>
    </recommendedName>
</protein>
<dbReference type="InterPro" id="IPR036770">
    <property type="entry name" value="Ankyrin_rpt-contain_sf"/>
</dbReference>
<reference evidence="3 4" key="1">
    <citation type="submission" date="2023-09" db="EMBL/GenBank/DDBJ databases">
        <title>Multi-omics analysis of a traditional fermented food reveals byproduct-associated fungal strains for waste-to-food upcycling.</title>
        <authorList>
            <consortium name="Lawrence Berkeley National Laboratory"/>
            <person name="Rekdal V.M."/>
            <person name="Villalobos-Escobedo J.M."/>
            <person name="Rodriguez-Valeron N."/>
            <person name="Garcia M.O."/>
            <person name="Vasquez D.P."/>
            <person name="Damayanti I."/>
            <person name="Sorensen P.M."/>
            <person name="Baidoo E.E."/>
            <person name="De Carvalho A.C."/>
            <person name="Riley R."/>
            <person name="Lipzen A."/>
            <person name="He G."/>
            <person name="Yan M."/>
            <person name="Haridas S."/>
            <person name="Daum C."/>
            <person name="Yoshinaga Y."/>
            <person name="Ng V."/>
            <person name="Grigoriev I.V."/>
            <person name="Munk R."/>
            <person name="Nuraida L."/>
            <person name="Wijaya C.H."/>
            <person name="Morales P.-C."/>
            <person name="Keasling J.D."/>
        </authorList>
    </citation>
    <scope>NUCLEOTIDE SEQUENCE [LARGE SCALE GENOMIC DNA]</scope>
    <source>
        <strain evidence="3 4">FGSC 2613</strain>
    </source>
</reference>
<evidence type="ECO:0000256" key="1">
    <source>
        <dbReference type="ARBA" id="ARBA00022737"/>
    </source>
</evidence>
<dbReference type="InterPro" id="IPR056884">
    <property type="entry name" value="NPHP3-like_N"/>
</dbReference>
<organism evidence="3 4">
    <name type="scientific">Neurospora intermedia</name>
    <dbReference type="NCBI Taxonomy" id="5142"/>
    <lineage>
        <taxon>Eukaryota</taxon>
        <taxon>Fungi</taxon>
        <taxon>Dikarya</taxon>
        <taxon>Ascomycota</taxon>
        <taxon>Pezizomycotina</taxon>
        <taxon>Sordariomycetes</taxon>
        <taxon>Sordariomycetidae</taxon>
        <taxon>Sordariales</taxon>
        <taxon>Sordariaceae</taxon>
        <taxon>Neurospora</taxon>
    </lineage>
</organism>
<gene>
    <name evidence="3" type="ORF">QR685DRAFT_568352</name>
</gene>
<name>A0ABR3DT91_NEUIN</name>